<proteinExistence type="predicted"/>
<name>A0ABW4Y558_9GAMM</name>
<keyword evidence="3" id="KW-1185">Reference proteome</keyword>
<reference evidence="3" key="1">
    <citation type="journal article" date="2019" name="Int. J. Syst. Evol. Microbiol.">
        <title>The Global Catalogue of Microorganisms (GCM) 10K type strain sequencing project: providing services to taxonomists for standard genome sequencing and annotation.</title>
        <authorList>
            <consortium name="The Broad Institute Genomics Platform"/>
            <consortium name="The Broad Institute Genome Sequencing Center for Infectious Disease"/>
            <person name="Wu L."/>
            <person name="Ma J."/>
        </authorList>
    </citation>
    <scope>NUCLEOTIDE SEQUENCE [LARGE SCALE GENOMIC DNA]</scope>
    <source>
        <strain evidence="3">KACC 12597</strain>
    </source>
</reference>
<dbReference type="Proteomes" id="UP001597337">
    <property type="component" value="Unassembled WGS sequence"/>
</dbReference>
<feature type="domain" description="KilA-N" evidence="1">
    <location>
        <begin position="3"/>
        <end position="104"/>
    </location>
</feature>
<gene>
    <name evidence="2" type="ORF">ACFSJC_05625</name>
</gene>
<evidence type="ECO:0000259" key="1">
    <source>
        <dbReference type="PROSITE" id="PS51301"/>
    </source>
</evidence>
<organism evidence="2 3">
    <name type="scientific">Thiorhodococcus fuscus</name>
    <dbReference type="NCBI Taxonomy" id="527200"/>
    <lineage>
        <taxon>Bacteria</taxon>
        <taxon>Pseudomonadati</taxon>
        <taxon>Pseudomonadota</taxon>
        <taxon>Gammaproteobacteria</taxon>
        <taxon>Chromatiales</taxon>
        <taxon>Chromatiaceae</taxon>
        <taxon>Thiorhodococcus</taxon>
    </lineage>
</organism>
<dbReference type="Pfam" id="PF04383">
    <property type="entry name" value="KilA-N"/>
    <property type="match status" value="1"/>
</dbReference>
<dbReference type="PROSITE" id="PS51301">
    <property type="entry name" value="KILA_N"/>
    <property type="match status" value="1"/>
</dbReference>
<comment type="caution">
    <text evidence="2">The sequence shown here is derived from an EMBL/GenBank/DDBJ whole genome shotgun (WGS) entry which is preliminary data.</text>
</comment>
<dbReference type="SMART" id="SM01252">
    <property type="entry name" value="KilA-N"/>
    <property type="match status" value="1"/>
</dbReference>
<sequence>MSNLTSSSLVVADVTVRQDSDGRFNLNDLHTAAGGLKKHQPSNWLRSEQAVDLIAELDTPQIRGVSRIRGRSGGTFVVKELVYAYAMWISPKFHLEVIRSYDRLATRGVAVHHTAAENVLNDPLKYMGAILDQAREVQAISQK</sequence>
<protein>
    <submittedName>
        <fullName evidence="2">KilA-N domain-containing protein</fullName>
    </submittedName>
</protein>
<evidence type="ECO:0000313" key="3">
    <source>
        <dbReference type="Proteomes" id="UP001597337"/>
    </source>
</evidence>
<dbReference type="EMBL" id="JBHUHX010000010">
    <property type="protein sequence ID" value="MFD2111316.1"/>
    <property type="molecule type" value="Genomic_DNA"/>
</dbReference>
<dbReference type="RefSeq" id="WP_386024408.1">
    <property type="nucleotide sequence ID" value="NZ_JBHUHX010000010.1"/>
</dbReference>
<dbReference type="InterPro" id="IPR017880">
    <property type="entry name" value="KilA_N"/>
</dbReference>
<accession>A0ABW4Y558</accession>
<dbReference type="InterPro" id="IPR018004">
    <property type="entry name" value="KilA/APSES_HTH"/>
</dbReference>
<evidence type="ECO:0000313" key="2">
    <source>
        <dbReference type="EMBL" id="MFD2111316.1"/>
    </source>
</evidence>